<dbReference type="AlphaFoldDB" id="A0A0E2HBI2"/>
<comment type="caution">
    <text evidence="1">The sequence shown here is derived from an EMBL/GenBank/DDBJ whole genome shotgun (WGS) entry which is preliminary data.</text>
</comment>
<accession>A0A0E2HBI2</accession>
<dbReference type="PATRIC" id="fig|999408.3.peg.2122"/>
<dbReference type="Pfam" id="PF11985">
    <property type="entry name" value="Phage_Mu_Gp27"/>
    <property type="match status" value="1"/>
</dbReference>
<name>A0A0E2HBI2_9FIRM</name>
<evidence type="ECO:0000313" key="2">
    <source>
        <dbReference type="Proteomes" id="UP000013085"/>
    </source>
</evidence>
<dbReference type="HOGENOM" id="CLU_124861_0_0_9"/>
<dbReference type="InterPro" id="IPR021874">
    <property type="entry name" value="Phage_Mu_Gp27"/>
</dbReference>
<proteinExistence type="predicted"/>
<dbReference type="EMBL" id="AGYR01000018">
    <property type="protein sequence ID" value="ENZ17207.1"/>
    <property type="molecule type" value="Genomic_DNA"/>
</dbReference>
<dbReference type="Proteomes" id="UP000013085">
    <property type="component" value="Unassembled WGS sequence"/>
</dbReference>
<evidence type="ECO:0000313" key="1">
    <source>
        <dbReference type="EMBL" id="ENZ17207.1"/>
    </source>
</evidence>
<protein>
    <recommendedName>
        <fullName evidence="3">DUF3486 family protein</fullName>
    </recommendedName>
</protein>
<evidence type="ECO:0008006" key="3">
    <source>
        <dbReference type="Google" id="ProtNLM"/>
    </source>
</evidence>
<sequence length="186" mass="21219">MSGENRRRSIGKVDRLPPELKDTVEQMLLTGSTYKEIVAYLKENGEEMSQMAICTYAKKYLATVEMINVAQNNFSMLMDEMNRYPDLDTSEALIRLASHHVMNALTNVDEEQMKDVPVDKLIKETNGLIRAAAYKKRIEVQTRENYEAGLEAVKGLVFEAMAKEQPELYQQVSAYLNKKKQEGMEG</sequence>
<gene>
    <name evidence="1" type="ORF">HMPREF1090_01977</name>
</gene>
<organism evidence="1 2">
    <name type="scientific">[Clostridium] clostridioforme 90A8</name>
    <dbReference type="NCBI Taxonomy" id="999408"/>
    <lineage>
        <taxon>Bacteria</taxon>
        <taxon>Bacillati</taxon>
        <taxon>Bacillota</taxon>
        <taxon>Clostridia</taxon>
        <taxon>Lachnospirales</taxon>
        <taxon>Lachnospiraceae</taxon>
        <taxon>Enterocloster</taxon>
    </lineage>
</organism>
<reference evidence="1 2" key="1">
    <citation type="submission" date="2013-01" db="EMBL/GenBank/DDBJ databases">
        <title>The Genome Sequence of Clostridium clostridioforme 90A8.</title>
        <authorList>
            <consortium name="The Broad Institute Genome Sequencing Platform"/>
            <person name="Earl A."/>
            <person name="Ward D."/>
            <person name="Feldgarden M."/>
            <person name="Gevers D."/>
            <person name="Courvalin P."/>
            <person name="Lambert T."/>
            <person name="Walker B."/>
            <person name="Young S.K."/>
            <person name="Zeng Q."/>
            <person name="Gargeya S."/>
            <person name="Fitzgerald M."/>
            <person name="Haas B."/>
            <person name="Abouelleil A."/>
            <person name="Alvarado L."/>
            <person name="Arachchi H.M."/>
            <person name="Berlin A.M."/>
            <person name="Chapman S.B."/>
            <person name="Dewar J."/>
            <person name="Goldberg J."/>
            <person name="Griggs A."/>
            <person name="Gujja S."/>
            <person name="Hansen M."/>
            <person name="Howarth C."/>
            <person name="Imamovic A."/>
            <person name="Larimer J."/>
            <person name="McCowan C."/>
            <person name="Murphy C."/>
            <person name="Neiman D."/>
            <person name="Pearson M."/>
            <person name="Priest M."/>
            <person name="Roberts A."/>
            <person name="Saif S."/>
            <person name="Shea T."/>
            <person name="Sisk P."/>
            <person name="Sykes S."/>
            <person name="Wortman J."/>
            <person name="Nusbaum C."/>
            <person name="Birren B."/>
        </authorList>
    </citation>
    <scope>NUCLEOTIDE SEQUENCE [LARGE SCALE GENOMIC DNA]</scope>
    <source>
        <strain evidence="1 2">90A8</strain>
    </source>
</reference>